<evidence type="ECO:0000313" key="5">
    <source>
        <dbReference type="EMBL" id="KXS22182.1"/>
    </source>
</evidence>
<keyword evidence="6" id="KW-1185">Reference proteome</keyword>
<dbReference type="GO" id="GO:0003887">
    <property type="term" value="F:DNA-directed DNA polymerase activity"/>
    <property type="evidence" value="ECO:0007669"/>
    <property type="project" value="UniProtKB-EC"/>
</dbReference>
<dbReference type="Proteomes" id="UP000070544">
    <property type="component" value="Unassembled WGS sequence"/>
</dbReference>
<evidence type="ECO:0008006" key="7">
    <source>
        <dbReference type="Google" id="ProtNLM"/>
    </source>
</evidence>
<dbReference type="AlphaFoldDB" id="A0A139AZL3"/>
<dbReference type="EMBL" id="KQ965731">
    <property type="protein sequence ID" value="KXS22182.1"/>
    <property type="molecule type" value="Genomic_DNA"/>
</dbReference>
<reference evidence="5 6" key="1">
    <citation type="journal article" date="2015" name="Genome Biol. Evol.">
        <title>Phylogenomic analyses indicate that early fungi evolved digesting cell walls of algal ancestors of land plants.</title>
        <authorList>
            <person name="Chang Y."/>
            <person name="Wang S."/>
            <person name="Sekimoto S."/>
            <person name="Aerts A.L."/>
            <person name="Choi C."/>
            <person name="Clum A."/>
            <person name="LaButti K.M."/>
            <person name="Lindquist E.A."/>
            <person name="Yee Ngan C."/>
            <person name="Ohm R.A."/>
            <person name="Salamov A.A."/>
            <person name="Grigoriev I.V."/>
            <person name="Spatafora J.W."/>
            <person name="Berbee M.L."/>
        </authorList>
    </citation>
    <scope>NUCLEOTIDE SEQUENCE [LARGE SCALE GENOMIC DNA]</scope>
    <source>
        <strain evidence="5 6">JEL478</strain>
    </source>
</reference>
<protein>
    <recommendedName>
        <fullName evidence="7">DNA-directed DNA polymerase family B exonuclease domain-containing protein</fullName>
    </recommendedName>
</protein>
<dbReference type="GO" id="GO:0016035">
    <property type="term" value="C:zeta DNA polymerase complex"/>
    <property type="evidence" value="ECO:0007669"/>
    <property type="project" value="InterPro"/>
</dbReference>
<evidence type="ECO:0000256" key="1">
    <source>
        <dbReference type="ARBA" id="ARBA00049244"/>
    </source>
</evidence>
<dbReference type="Gene3D" id="3.30.342.10">
    <property type="entry name" value="DNA Polymerase, chain B, domain 1"/>
    <property type="match status" value="1"/>
</dbReference>
<dbReference type="InterPro" id="IPR012337">
    <property type="entry name" value="RNaseH-like_sf"/>
</dbReference>
<proteinExistence type="predicted"/>
<dbReference type="InterPro" id="IPR056435">
    <property type="entry name" value="DPOD/Z_N"/>
</dbReference>
<evidence type="ECO:0000256" key="2">
    <source>
        <dbReference type="SAM" id="MobiDB-lite"/>
    </source>
</evidence>
<dbReference type="PANTHER" id="PTHR45812">
    <property type="entry name" value="DNA POLYMERASE ZETA CATALYTIC SUBUNIT"/>
    <property type="match status" value="1"/>
</dbReference>
<dbReference type="STRING" id="1344416.A0A139AZL3"/>
<dbReference type="GO" id="GO:0000724">
    <property type="term" value="P:double-strand break repair via homologous recombination"/>
    <property type="evidence" value="ECO:0007669"/>
    <property type="project" value="TreeGrafter"/>
</dbReference>
<dbReference type="GO" id="GO:0042276">
    <property type="term" value="P:error-prone translesion synthesis"/>
    <property type="evidence" value="ECO:0007669"/>
    <property type="project" value="TreeGrafter"/>
</dbReference>
<evidence type="ECO:0000259" key="4">
    <source>
        <dbReference type="Pfam" id="PF24065"/>
    </source>
</evidence>
<dbReference type="InterPro" id="IPR056447">
    <property type="entry name" value="REV3_N"/>
</dbReference>
<evidence type="ECO:0000313" key="6">
    <source>
        <dbReference type="Proteomes" id="UP000070544"/>
    </source>
</evidence>
<feature type="region of interest" description="Disordered" evidence="2">
    <location>
        <begin position="573"/>
        <end position="649"/>
    </location>
</feature>
<feature type="domain" description="DNA polymerase zeta catalytic subunit N-terminal" evidence="4">
    <location>
        <begin position="23"/>
        <end position="83"/>
    </location>
</feature>
<gene>
    <name evidence="5" type="ORF">M427DRAFT_106570</name>
</gene>
<feature type="domain" description="DNA polymerase delta/zeta catalytic subunit N-terminal" evidence="3">
    <location>
        <begin position="86"/>
        <end position="165"/>
    </location>
</feature>
<dbReference type="OrthoDB" id="2414538at2759"/>
<dbReference type="Pfam" id="PF24065">
    <property type="entry name" value="REV3_N"/>
    <property type="match status" value="1"/>
</dbReference>
<dbReference type="InterPro" id="IPR030559">
    <property type="entry name" value="PolZ_Rev3"/>
</dbReference>
<sequence>MDGSNPAASESLSSRAPPEGAVFSLRIVSIDTYQSPPHPLIHNVDGGYVFARSKTKNVRLRSVPTIRIFGITRWGQKATLHVHQCWPYFYIPYDGSLDPSTVAHFITQLAISLNYALSISRSIDPSNPSRSQHLQSAILCQGVPFYGLHSSYRPFLKLSFIDPFACSRAADLLASGAIMGRPLQPHESHIPYLLQFLLDHNLFGMDFIHLRNVLFRTPINAPETPVNSSPSPHHISPSTVPPHLVWPQKTAPQPPNRISRTDLEMDCWCADILNRGLISERPHEATLRLANSSSAASATASHSNERAPYVPSLSTLWSDERVRRVRLGLSTNLQPPSEAPRVGANELKWDVEDELRGVMEEKCAAAESSGVHWAQDIGAKGPMPGLPTAWQAVELSWSPPRALENGLASNRVNFEAPVNEAVLHVASPIFASAPQIDIEPDVDEALLSQHLSQKAEEENTGTHYAQAITDAQLHEQPHQDDSDEDEESEAILEWMKEQQSGSISTFSTEPELNQFTKSMDSNSIGPLAPPALTVPRRRSLLKWKIPRAPPQISQGSRRLALSSQDYVQPSLAVNQPLSDGQDDILSISSEDDDPVPPSPPKSRLSQTRHWGVTESKFEEDELEAIESGEEELPPTPPRTFCRGPSHPDEKLSKRPSYIIIKTLAADPYYSNPIDVPSRVKIFGGKEWRLKSHTSDQLKEWNNLEELALYTRLKMKSRGLSKWWTPGHGPPPHREIESWVLCNPIGRKDVSFEAEDKTD</sequence>
<feature type="non-terminal residue" evidence="5">
    <location>
        <position position="758"/>
    </location>
</feature>
<name>A0A139AZL3_GONPJ</name>
<comment type="catalytic activity">
    <reaction evidence="1">
        <text>DNA(n) + a 2'-deoxyribonucleoside 5'-triphosphate = DNA(n+1) + diphosphate</text>
        <dbReference type="Rhea" id="RHEA:22508"/>
        <dbReference type="Rhea" id="RHEA-COMP:17339"/>
        <dbReference type="Rhea" id="RHEA-COMP:17340"/>
        <dbReference type="ChEBI" id="CHEBI:33019"/>
        <dbReference type="ChEBI" id="CHEBI:61560"/>
        <dbReference type="ChEBI" id="CHEBI:173112"/>
        <dbReference type="EC" id="2.7.7.7"/>
    </reaction>
</comment>
<dbReference type="SUPFAM" id="SSF53098">
    <property type="entry name" value="Ribonuclease H-like"/>
    <property type="match status" value="1"/>
</dbReference>
<dbReference type="PANTHER" id="PTHR45812:SF1">
    <property type="entry name" value="DNA POLYMERASE ZETA CATALYTIC SUBUNIT"/>
    <property type="match status" value="1"/>
</dbReference>
<accession>A0A139AZL3</accession>
<feature type="compositionally biased region" description="Acidic residues" evidence="2">
    <location>
        <begin position="617"/>
        <end position="632"/>
    </location>
</feature>
<dbReference type="GO" id="GO:0005634">
    <property type="term" value="C:nucleus"/>
    <property type="evidence" value="ECO:0007669"/>
    <property type="project" value="TreeGrafter"/>
</dbReference>
<evidence type="ECO:0000259" key="3">
    <source>
        <dbReference type="Pfam" id="PF24055"/>
    </source>
</evidence>
<organism evidence="5 6">
    <name type="scientific">Gonapodya prolifera (strain JEL478)</name>
    <name type="common">Monoblepharis prolifera</name>
    <dbReference type="NCBI Taxonomy" id="1344416"/>
    <lineage>
        <taxon>Eukaryota</taxon>
        <taxon>Fungi</taxon>
        <taxon>Fungi incertae sedis</taxon>
        <taxon>Chytridiomycota</taxon>
        <taxon>Chytridiomycota incertae sedis</taxon>
        <taxon>Monoblepharidomycetes</taxon>
        <taxon>Monoblepharidales</taxon>
        <taxon>Gonapodyaceae</taxon>
        <taxon>Gonapodya</taxon>
    </lineage>
</organism>
<dbReference type="Pfam" id="PF24055">
    <property type="entry name" value="POL3_N"/>
    <property type="match status" value="1"/>
</dbReference>